<dbReference type="GO" id="GO:0051539">
    <property type="term" value="F:4 iron, 4 sulfur cluster binding"/>
    <property type="evidence" value="ECO:0007669"/>
    <property type="project" value="UniProtKB-KW"/>
</dbReference>
<dbReference type="CDD" id="cd07034">
    <property type="entry name" value="TPP_PYR_PFOR_IOR-alpha_like"/>
    <property type="match status" value="1"/>
</dbReference>
<feature type="domain" description="Pyruvate-flavodoxin oxidoreductase EKR" evidence="8">
    <location>
        <begin position="657"/>
        <end position="712"/>
    </location>
</feature>
<proteinExistence type="predicted"/>
<dbReference type="EMBL" id="JABAHT010000048">
    <property type="protein sequence ID" value="KAF4667830.1"/>
    <property type="molecule type" value="Genomic_DNA"/>
</dbReference>
<keyword evidence="4" id="KW-0249">Electron transport</keyword>
<dbReference type="GO" id="GO:0005506">
    <property type="term" value="F:iron ion binding"/>
    <property type="evidence" value="ECO:0007669"/>
    <property type="project" value="InterPro"/>
</dbReference>
<dbReference type="GO" id="GO:0006979">
    <property type="term" value="P:response to oxidative stress"/>
    <property type="evidence" value="ECO:0007669"/>
    <property type="project" value="TreeGrafter"/>
</dbReference>
<evidence type="ECO:0000256" key="2">
    <source>
        <dbReference type="ARBA" id="ARBA00022485"/>
    </source>
</evidence>
<dbReference type="InterPro" id="IPR033412">
    <property type="entry name" value="PFOR_II"/>
</dbReference>
<dbReference type="InterPro" id="IPR011895">
    <property type="entry name" value="Pyrv_flavodox_OxRed"/>
</dbReference>
<keyword evidence="7" id="KW-0411">Iron-sulfur</keyword>
<reference evidence="9 10" key="1">
    <citation type="submission" date="2020-04" db="EMBL/GenBank/DDBJ databases">
        <title>Perkinsus olseni comparative genomics.</title>
        <authorList>
            <person name="Bogema D.R."/>
        </authorList>
    </citation>
    <scope>NUCLEOTIDE SEQUENCE [LARGE SCALE GENOMIC DNA]</scope>
    <source>
        <strain evidence="9">ATCC PRA-179</strain>
    </source>
</reference>
<evidence type="ECO:0000313" key="9">
    <source>
        <dbReference type="EMBL" id="KAF4667830.1"/>
    </source>
</evidence>
<dbReference type="PANTHER" id="PTHR32154">
    <property type="entry name" value="PYRUVATE-FLAVODOXIN OXIDOREDUCTASE-RELATED"/>
    <property type="match status" value="1"/>
</dbReference>
<dbReference type="InterPro" id="IPR019456">
    <property type="entry name" value="Pyrv-flavodox_OxRtase_EKR"/>
</dbReference>
<gene>
    <name evidence="9" type="ORF">FOZ61_007723</name>
</gene>
<dbReference type="SUPFAM" id="SSF52922">
    <property type="entry name" value="TK C-terminal domain-like"/>
    <property type="match status" value="1"/>
</dbReference>
<dbReference type="SUPFAM" id="SSF53323">
    <property type="entry name" value="Pyruvate-ferredoxin oxidoreductase, PFOR, domain III"/>
    <property type="match status" value="1"/>
</dbReference>
<evidence type="ECO:0000256" key="4">
    <source>
        <dbReference type="ARBA" id="ARBA00022982"/>
    </source>
</evidence>
<organism evidence="9 10">
    <name type="scientific">Perkinsus olseni</name>
    <name type="common">Perkinsus atlanticus</name>
    <dbReference type="NCBI Taxonomy" id="32597"/>
    <lineage>
        <taxon>Eukaryota</taxon>
        <taxon>Sar</taxon>
        <taxon>Alveolata</taxon>
        <taxon>Perkinsozoa</taxon>
        <taxon>Perkinsea</taxon>
        <taxon>Perkinsida</taxon>
        <taxon>Perkinsidae</taxon>
        <taxon>Perkinsus</taxon>
    </lineage>
</organism>
<dbReference type="OrthoDB" id="433046at2759"/>
<dbReference type="Gene3D" id="3.40.920.10">
    <property type="entry name" value="Pyruvate-ferredoxin oxidoreductase, PFOR, domain III"/>
    <property type="match status" value="1"/>
</dbReference>
<dbReference type="SMART" id="SM00890">
    <property type="entry name" value="EKR"/>
    <property type="match status" value="1"/>
</dbReference>
<keyword evidence="2" id="KW-0004">4Fe-4S</keyword>
<dbReference type="InterPro" id="IPR050722">
    <property type="entry name" value="Pyruvate:ferred/Flavod_OxRd"/>
</dbReference>
<dbReference type="Pfam" id="PF17147">
    <property type="entry name" value="PFOR_II"/>
    <property type="match status" value="1"/>
</dbReference>
<evidence type="ECO:0000256" key="6">
    <source>
        <dbReference type="ARBA" id="ARBA00023004"/>
    </source>
</evidence>
<keyword evidence="3" id="KW-0479">Metal-binding</keyword>
<sequence length="928" mass="102076">MLISSSGSKVSKVAGTRALAGVLKRNFAKASPSGGQWQTVDGCTGVTHVSYAMTDTAFIFPITPSSPIAELSEQWSELGVKNAFGDVVKITQMQSEAGAAGALHGALTAGSLATTFTASQGLLLMIPNMYKIAGELLPCVMHVAARALAGHALSIFGDHQDVMAARQTGFAMINANSVQECHDMALVAHLATLRARVPFVHFFDGFRLSHTIEKIDTLPYNQMRKLIDTKALYAHRSRALNPMHPHIRGTNQNPDVYFQQIEASNKFYDEVPGIVREEFARVEAATGRGYDLFQWVGPKDADAAIVILGAGASVVEESLAHIHSSGKKVGLLKPRLYRPWSSEDFLTSLPKTVKRIAVLDRTKEHGSHGEPLFLDVSSTIQGSGRNIKVIGGRWGLGQKEFTPSAVVAVTENLYSNKPKDRFTVGIEDDVTNLSLPLGEEINVGHSGTVECLIFGFGSDGTVGANKNATKIIGDNTDRFVQAYFAYGSQKAGGLTMSHLRFAPNPIKSYYAVNHADYIGCHNPTYLEMYRMGEHLKPGGTFCLNSPYHTVEDWNAHVPVALRRVLAQKNAKVFNVDAFKVAEECGMGRMINVVMQSAFFKLSNVMNYEESIQLYKNTIRKSYGHRGESVVQKNYEMIEKALGAINEIKVPASWSELPDEPIATEKKYASLDDAFSKNVQGPIALLRGDSLPVSSFAEESLLGGVNPLGTAKYNPILKHHGKNPFILDTKKLTLDVKDVVKNEMRFGALKKRDAEKFEESIKGLHDWVQERFAKYQSWAAEGQEKNYEMIDKALDAITEITVPAEWKNLSDRMLNYEQTYDKAIGVLAKNKAYHMNAAEFTKNIQAPIALLKGRGSGLRLIGSRDIVSGLSKTNHRLRNREDCPAFSFVHASEYAPLDSLDMAGFEGCVLLIVWLLEEHGLSVKRRATQ</sequence>
<dbReference type="Proteomes" id="UP000570595">
    <property type="component" value="Unassembled WGS sequence"/>
</dbReference>
<dbReference type="InterPro" id="IPR002880">
    <property type="entry name" value="Pyrv_Fd/Flavodoxin_OxRdtase_N"/>
</dbReference>
<dbReference type="PANTHER" id="PTHR32154:SF0">
    <property type="entry name" value="PYRUVATE-FLAVODOXIN OXIDOREDUCTASE-RELATED"/>
    <property type="match status" value="1"/>
</dbReference>
<dbReference type="Gene3D" id="3.40.50.920">
    <property type="match status" value="1"/>
</dbReference>
<evidence type="ECO:0000256" key="5">
    <source>
        <dbReference type="ARBA" id="ARBA00023002"/>
    </source>
</evidence>
<dbReference type="Pfam" id="PF01558">
    <property type="entry name" value="POR"/>
    <property type="match status" value="1"/>
</dbReference>
<dbReference type="FunFam" id="3.40.50.920:FF:000007">
    <property type="entry name" value="Pyruvate:ferredoxin (Flavodoxin) oxidoreductase"/>
    <property type="match status" value="1"/>
</dbReference>
<keyword evidence="1" id="KW-0813">Transport</keyword>
<dbReference type="FunFam" id="3.40.920.10:FF:000001">
    <property type="entry name" value="Pyruvate:ferredoxin (Flavodoxin) oxidoreductase"/>
    <property type="match status" value="1"/>
</dbReference>
<evidence type="ECO:0000256" key="7">
    <source>
        <dbReference type="ARBA" id="ARBA00023014"/>
    </source>
</evidence>
<dbReference type="Gene3D" id="3.40.50.970">
    <property type="match status" value="2"/>
</dbReference>
<dbReference type="GO" id="GO:0016903">
    <property type="term" value="F:oxidoreductase activity, acting on the aldehyde or oxo group of donors"/>
    <property type="evidence" value="ECO:0007669"/>
    <property type="project" value="InterPro"/>
</dbReference>
<dbReference type="InterPro" id="IPR002869">
    <property type="entry name" value="Pyrv_flavodox_OxRed_cen"/>
</dbReference>
<evidence type="ECO:0000256" key="1">
    <source>
        <dbReference type="ARBA" id="ARBA00022448"/>
    </source>
</evidence>
<dbReference type="NCBIfam" id="TIGR02176">
    <property type="entry name" value="pyruv_ox_red"/>
    <property type="match status" value="1"/>
</dbReference>
<dbReference type="AlphaFoldDB" id="A0A7J6M9E7"/>
<comment type="caution">
    <text evidence="9">The sequence shown here is derived from an EMBL/GenBank/DDBJ whole genome shotgun (WGS) entry which is preliminary data.</text>
</comment>
<dbReference type="GO" id="GO:0022900">
    <property type="term" value="P:electron transport chain"/>
    <property type="evidence" value="ECO:0007669"/>
    <property type="project" value="InterPro"/>
</dbReference>
<dbReference type="Pfam" id="PF01855">
    <property type="entry name" value="POR_N"/>
    <property type="match status" value="1"/>
</dbReference>
<evidence type="ECO:0000259" key="8">
    <source>
        <dbReference type="SMART" id="SM00890"/>
    </source>
</evidence>
<evidence type="ECO:0000256" key="3">
    <source>
        <dbReference type="ARBA" id="ARBA00022723"/>
    </source>
</evidence>
<keyword evidence="5" id="KW-0560">Oxidoreductase</keyword>
<name>A0A7J6M9E7_PEROL</name>
<dbReference type="FunFam" id="3.40.50.970:FF:000012">
    <property type="entry name" value="Pyruvate:ferredoxin (Flavodoxin) oxidoreductase"/>
    <property type="match status" value="1"/>
</dbReference>
<accession>A0A7J6M9E7</accession>
<evidence type="ECO:0000313" key="10">
    <source>
        <dbReference type="Proteomes" id="UP000570595"/>
    </source>
</evidence>
<dbReference type="InterPro" id="IPR009014">
    <property type="entry name" value="Transketo_C/PFOR_II"/>
</dbReference>
<dbReference type="InterPro" id="IPR019752">
    <property type="entry name" value="Pyrv/ketoisovalerate_OxRed_cat"/>
</dbReference>
<keyword evidence="6" id="KW-0408">Iron</keyword>
<dbReference type="SUPFAM" id="SSF52518">
    <property type="entry name" value="Thiamin diphosphate-binding fold (THDP-binding)"/>
    <property type="match status" value="2"/>
</dbReference>
<protein>
    <recommendedName>
        <fullName evidence="8">Pyruvate-flavodoxin oxidoreductase EKR domain-containing protein</fullName>
    </recommendedName>
</protein>
<dbReference type="InterPro" id="IPR029061">
    <property type="entry name" value="THDP-binding"/>
</dbReference>